<gene>
    <name evidence="2" type="ORF">SANT12839_102200</name>
</gene>
<comment type="caution">
    <text evidence="2">The sequence shown here is derived from an EMBL/GenBank/DDBJ whole genome shotgun (WGS) entry which is preliminary data.</text>
</comment>
<evidence type="ECO:0000313" key="2">
    <source>
        <dbReference type="EMBL" id="GDY49338.1"/>
    </source>
</evidence>
<name>A0A4D4KSB1_9ACTN</name>
<reference evidence="2 3" key="1">
    <citation type="journal article" date="2020" name="Int. J. Syst. Evol. Microbiol.">
        <title>Reclassification of Streptomyces castelarensis and Streptomyces sporoclivatus as later heterotypic synonyms of Streptomyces antimycoticus.</title>
        <authorList>
            <person name="Komaki H."/>
            <person name="Tamura T."/>
        </authorList>
    </citation>
    <scope>NUCLEOTIDE SEQUENCE [LARGE SCALE GENOMIC DNA]</scope>
    <source>
        <strain evidence="2 3">NBRC 12839</strain>
    </source>
</reference>
<sequence>MPLPWMSRADRRRWKSARTVLDLGWLMARWLEGEIASRPGYQPRFGPDKES</sequence>
<organism evidence="2 3">
    <name type="scientific">Streptomyces antimycoticus</name>
    <dbReference type="NCBI Taxonomy" id="68175"/>
    <lineage>
        <taxon>Bacteria</taxon>
        <taxon>Bacillati</taxon>
        <taxon>Actinomycetota</taxon>
        <taxon>Actinomycetes</taxon>
        <taxon>Kitasatosporales</taxon>
        <taxon>Streptomycetaceae</taxon>
        <taxon>Streptomyces</taxon>
        <taxon>Streptomyces violaceusniger group</taxon>
    </lineage>
</organism>
<dbReference type="Proteomes" id="UP000299290">
    <property type="component" value="Unassembled WGS sequence"/>
</dbReference>
<feature type="domain" description="DUF6919" evidence="1">
    <location>
        <begin position="10"/>
        <end position="51"/>
    </location>
</feature>
<evidence type="ECO:0000259" key="1">
    <source>
        <dbReference type="Pfam" id="PF21897"/>
    </source>
</evidence>
<evidence type="ECO:0000313" key="3">
    <source>
        <dbReference type="Proteomes" id="UP000299290"/>
    </source>
</evidence>
<dbReference type="Pfam" id="PF21897">
    <property type="entry name" value="DUF6919"/>
    <property type="match status" value="1"/>
</dbReference>
<dbReference type="RefSeq" id="WP_162004034.1">
    <property type="nucleotide sequence ID" value="NZ_BJHV01000003.1"/>
</dbReference>
<dbReference type="AlphaFoldDB" id="A0A4D4KSB1"/>
<accession>A0A4D4KSB1</accession>
<keyword evidence="3" id="KW-1185">Reference proteome</keyword>
<dbReference type="EMBL" id="BJHV01000003">
    <property type="protein sequence ID" value="GDY49338.1"/>
    <property type="molecule type" value="Genomic_DNA"/>
</dbReference>
<dbReference type="InterPro" id="IPR054212">
    <property type="entry name" value="DUF6919"/>
</dbReference>
<proteinExistence type="predicted"/>
<protein>
    <recommendedName>
        <fullName evidence="1">DUF6919 domain-containing protein</fullName>
    </recommendedName>
</protein>